<evidence type="ECO:0000256" key="1">
    <source>
        <dbReference type="SAM" id="MobiDB-lite"/>
    </source>
</evidence>
<comment type="caution">
    <text evidence="2">The sequence shown here is derived from an EMBL/GenBank/DDBJ whole genome shotgun (WGS) entry which is preliminary data.</text>
</comment>
<reference evidence="2" key="1">
    <citation type="journal article" date="2020" name="mSystems">
        <title>Genome- and Community-Level Interaction Insights into Carbon Utilization and Element Cycling Functions of Hydrothermarchaeota in Hydrothermal Sediment.</title>
        <authorList>
            <person name="Zhou Z."/>
            <person name="Liu Y."/>
            <person name="Xu W."/>
            <person name="Pan J."/>
            <person name="Luo Z.H."/>
            <person name="Li M."/>
        </authorList>
    </citation>
    <scope>NUCLEOTIDE SEQUENCE [LARGE SCALE GENOMIC DNA]</scope>
    <source>
        <strain evidence="2">HyVt-443</strain>
    </source>
</reference>
<dbReference type="EMBL" id="DRKP01000021">
    <property type="protein sequence ID" value="HEB95154.1"/>
    <property type="molecule type" value="Genomic_DNA"/>
</dbReference>
<organism evidence="2">
    <name type="scientific">Sedimenticola thiotaurini</name>
    <dbReference type="NCBI Taxonomy" id="1543721"/>
    <lineage>
        <taxon>Bacteria</taxon>
        <taxon>Pseudomonadati</taxon>
        <taxon>Pseudomonadota</taxon>
        <taxon>Gammaproteobacteria</taxon>
        <taxon>Chromatiales</taxon>
        <taxon>Sedimenticolaceae</taxon>
        <taxon>Sedimenticola</taxon>
    </lineage>
</organism>
<feature type="region of interest" description="Disordered" evidence="1">
    <location>
        <begin position="1"/>
        <end position="91"/>
    </location>
</feature>
<dbReference type="Proteomes" id="UP000886251">
    <property type="component" value="Unassembled WGS sequence"/>
</dbReference>
<proteinExistence type="predicted"/>
<name>A0A831RMB3_9GAMM</name>
<protein>
    <submittedName>
        <fullName evidence="2">Uncharacterized protein</fullName>
    </submittedName>
</protein>
<feature type="compositionally biased region" description="Basic and acidic residues" evidence="1">
    <location>
        <begin position="79"/>
        <end position="91"/>
    </location>
</feature>
<accession>A0A831RMB3</accession>
<sequence length="91" mass="9603">MDGERGQGVAEQGRYRGQHVAGLLHPLADQGSQQGAAGHEQEPGQDDEPARGGAVQQDGGGEGDDDGDQDGGAYPFHGRLLDDWPVDLRNR</sequence>
<evidence type="ECO:0000313" key="2">
    <source>
        <dbReference type="EMBL" id="HEB95154.1"/>
    </source>
</evidence>
<gene>
    <name evidence="2" type="ORF">ENI96_01825</name>
</gene>
<dbReference type="AlphaFoldDB" id="A0A831RMB3"/>